<dbReference type="Ensembl" id="ENSSDAT00000009253.1">
    <property type="protein sequence ID" value="ENSSDAP00000008126.1"/>
    <property type="gene ID" value="ENSSDAG00000007410.1"/>
</dbReference>
<accession>A0A8C9UMY9</accession>
<evidence type="ECO:0000313" key="1">
    <source>
        <dbReference type="Ensembl" id="ENSSDAP00000008126.1"/>
    </source>
</evidence>
<sequence length="107" mass="12595">HTCIKMSHKYNFCFYISSSFICLPSRGEEIENKDVIIQELEVRKEADNFWESYSFLQGYIHIQTSNYFLQTESQTPLDNLASPPTFPLQRDFTVFLGKFKAHILSQF</sequence>
<proteinExistence type="predicted"/>
<dbReference type="Proteomes" id="UP000694422">
    <property type="component" value="Unplaced"/>
</dbReference>
<name>A0A8C9UMY9_SPEDA</name>
<evidence type="ECO:0000313" key="2">
    <source>
        <dbReference type="Proteomes" id="UP000694422"/>
    </source>
</evidence>
<keyword evidence="2" id="KW-1185">Reference proteome</keyword>
<organism evidence="1 2">
    <name type="scientific">Spermophilus dauricus</name>
    <name type="common">Daurian ground squirrel</name>
    <dbReference type="NCBI Taxonomy" id="99837"/>
    <lineage>
        <taxon>Eukaryota</taxon>
        <taxon>Metazoa</taxon>
        <taxon>Chordata</taxon>
        <taxon>Craniata</taxon>
        <taxon>Vertebrata</taxon>
        <taxon>Euteleostomi</taxon>
        <taxon>Mammalia</taxon>
        <taxon>Eutheria</taxon>
        <taxon>Euarchontoglires</taxon>
        <taxon>Glires</taxon>
        <taxon>Rodentia</taxon>
        <taxon>Sciuromorpha</taxon>
        <taxon>Sciuridae</taxon>
        <taxon>Xerinae</taxon>
        <taxon>Marmotini</taxon>
        <taxon>Spermophilus</taxon>
    </lineage>
</organism>
<reference evidence="1" key="1">
    <citation type="submission" date="2025-08" db="UniProtKB">
        <authorList>
            <consortium name="Ensembl"/>
        </authorList>
    </citation>
    <scope>IDENTIFICATION</scope>
</reference>
<protein>
    <submittedName>
        <fullName evidence="1">Uncharacterized protein</fullName>
    </submittedName>
</protein>
<reference evidence="1" key="2">
    <citation type="submission" date="2025-09" db="UniProtKB">
        <authorList>
            <consortium name="Ensembl"/>
        </authorList>
    </citation>
    <scope>IDENTIFICATION</scope>
</reference>
<dbReference type="AlphaFoldDB" id="A0A8C9UMY9"/>